<evidence type="ECO:0000313" key="2">
    <source>
        <dbReference type="EMBL" id="MBA4466320.1"/>
    </source>
</evidence>
<feature type="non-terminal residue" evidence="2">
    <location>
        <position position="78"/>
    </location>
</feature>
<accession>A0A838WQ20</accession>
<protein>
    <submittedName>
        <fullName evidence="2">ABC transporter ATP-binding protein</fullName>
    </submittedName>
</protein>
<dbReference type="AlphaFoldDB" id="A0A838WQ20"/>
<keyword evidence="1" id="KW-0812">Transmembrane</keyword>
<evidence type="ECO:0000313" key="3">
    <source>
        <dbReference type="Proteomes" id="UP000538075"/>
    </source>
</evidence>
<name>A0A838WQ20_9CYAN</name>
<dbReference type="EMBL" id="VDFG01000836">
    <property type="protein sequence ID" value="MBA4466320.1"/>
    <property type="molecule type" value="Genomic_DNA"/>
</dbReference>
<keyword evidence="1" id="KW-1133">Transmembrane helix</keyword>
<keyword evidence="1" id="KW-0472">Membrane</keyword>
<organism evidence="2 3">
    <name type="scientific">Cylindrospermopsis raciborskii CS-506_A</name>
    <dbReference type="NCBI Taxonomy" id="2585140"/>
    <lineage>
        <taxon>Bacteria</taxon>
        <taxon>Bacillati</taxon>
        <taxon>Cyanobacteriota</taxon>
        <taxon>Cyanophyceae</taxon>
        <taxon>Nostocales</taxon>
        <taxon>Aphanizomenonaceae</taxon>
        <taxon>Cylindrospermopsis</taxon>
    </lineage>
</organism>
<dbReference type="Proteomes" id="UP000538075">
    <property type="component" value="Unassembled WGS sequence"/>
</dbReference>
<comment type="caution">
    <text evidence="2">The sequence shown here is derived from an EMBL/GenBank/DDBJ whole genome shotgun (WGS) entry which is preliminary data.</text>
</comment>
<reference evidence="2 3" key="1">
    <citation type="journal article" date="2020" name="J. Appl. Phycol.">
        <title>Morphological changes and genome evolution in Raphidiopsis raciborskii CS-506 after 23 years in culture.</title>
        <authorList>
            <person name="Willis A."/>
            <person name="Bent S.J."/>
            <person name="Jameson I.D."/>
        </authorList>
    </citation>
    <scope>NUCLEOTIDE SEQUENCE [LARGE SCALE GENOMIC DNA]</scope>
    <source>
        <strain evidence="2 3">CS-506_A</strain>
    </source>
</reference>
<gene>
    <name evidence="2" type="ORF">FHK98_12580</name>
</gene>
<keyword evidence="2" id="KW-0547">Nucleotide-binding</keyword>
<feature type="transmembrane region" description="Helical" evidence="1">
    <location>
        <begin position="34"/>
        <end position="61"/>
    </location>
</feature>
<proteinExistence type="predicted"/>
<sequence>MHLKLASLPLEILQSASFWQNHKLILKEFQHFRLMAIGAIFFSALAASFEGFGLGFLLVFLQSLTTPSAAPVKTGIDW</sequence>
<evidence type="ECO:0000256" key="1">
    <source>
        <dbReference type="SAM" id="Phobius"/>
    </source>
</evidence>
<keyword evidence="2" id="KW-0067">ATP-binding</keyword>
<dbReference type="GO" id="GO:0005524">
    <property type="term" value="F:ATP binding"/>
    <property type="evidence" value="ECO:0007669"/>
    <property type="project" value="UniProtKB-KW"/>
</dbReference>